<evidence type="ECO:0000313" key="1">
    <source>
        <dbReference type="EMBL" id="KAF5774711.1"/>
    </source>
</evidence>
<comment type="caution">
    <text evidence="1">The sequence shown here is derived from an EMBL/GenBank/DDBJ whole genome shotgun (WGS) entry which is preliminary data.</text>
</comment>
<reference evidence="1" key="1">
    <citation type="journal article" date="2017" name="Nature">
        <title>The sunflower genome provides insights into oil metabolism, flowering and Asterid evolution.</title>
        <authorList>
            <person name="Badouin H."/>
            <person name="Gouzy J."/>
            <person name="Grassa C.J."/>
            <person name="Murat F."/>
            <person name="Staton S.E."/>
            <person name="Cottret L."/>
            <person name="Lelandais-Briere C."/>
            <person name="Owens G.L."/>
            <person name="Carrere S."/>
            <person name="Mayjonade B."/>
            <person name="Legrand L."/>
            <person name="Gill N."/>
            <person name="Kane N.C."/>
            <person name="Bowers J.E."/>
            <person name="Hubner S."/>
            <person name="Bellec A."/>
            <person name="Berard A."/>
            <person name="Berges H."/>
            <person name="Blanchet N."/>
            <person name="Boniface M.C."/>
            <person name="Brunel D."/>
            <person name="Catrice O."/>
            <person name="Chaidir N."/>
            <person name="Claudel C."/>
            <person name="Donnadieu C."/>
            <person name="Faraut T."/>
            <person name="Fievet G."/>
            <person name="Helmstetter N."/>
            <person name="King M."/>
            <person name="Knapp S.J."/>
            <person name="Lai Z."/>
            <person name="Le Paslier M.C."/>
            <person name="Lippi Y."/>
            <person name="Lorenzon L."/>
            <person name="Mandel J.R."/>
            <person name="Marage G."/>
            <person name="Marchand G."/>
            <person name="Marquand E."/>
            <person name="Bret-Mestries E."/>
            <person name="Morien E."/>
            <person name="Nambeesan S."/>
            <person name="Nguyen T."/>
            <person name="Pegot-Espagnet P."/>
            <person name="Pouilly N."/>
            <person name="Raftis F."/>
            <person name="Sallet E."/>
            <person name="Schiex T."/>
            <person name="Thomas J."/>
            <person name="Vandecasteele C."/>
            <person name="Vares D."/>
            <person name="Vear F."/>
            <person name="Vautrin S."/>
            <person name="Crespi M."/>
            <person name="Mangin B."/>
            <person name="Burke J.M."/>
            <person name="Salse J."/>
            <person name="Munos S."/>
            <person name="Vincourt P."/>
            <person name="Rieseberg L.H."/>
            <person name="Langlade N.B."/>
        </authorList>
    </citation>
    <scope>NUCLEOTIDE SEQUENCE</scope>
    <source>
        <tissue evidence="1">Leaves</tissue>
    </source>
</reference>
<reference evidence="1" key="2">
    <citation type="submission" date="2020-06" db="EMBL/GenBank/DDBJ databases">
        <title>Helianthus annuus Genome sequencing and assembly Release 2.</title>
        <authorList>
            <person name="Gouzy J."/>
            <person name="Langlade N."/>
            <person name="Munos S."/>
        </authorList>
    </citation>
    <scope>NUCLEOTIDE SEQUENCE</scope>
    <source>
        <tissue evidence="1">Leaves</tissue>
    </source>
</reference>
<protein>
    <submittedName>
        <fullName evidence="1">Uncharacterized protein</fullName>
    </submittedName>
</protein>
<accession>A0A9K3EL08</accession>
<name>A0A9K3EL08_HELAN</name>
<gene>
    <name evidence="1" type="ORF">HanXRQr2_Chr13g0603821</name>
</gene>
<dbReference type="AlphaFoldDB" id="A0A9K3EL08"/>
<sequence>MLYCRFACVLKGINIWVLNIVFVDSSGYATDILVIKYTTSLFNHMIKLYPESYD</sequence>
<proteinExistence type="predicted"/>
<evidence type="ECO:0000313" key="2">
    <source>
        <dbReference type="Proteomes" id="UP000215914"/>
    </source>
</evidence>
<keyword evidence="2" id="KW-1185">Reference proteome</keyword>
<dbReference type="Proteomes" id="UP000215914">
    <property type="component" value="Unassembled WGS sequence"/>
</dbReference>
<dbReference type="Gramene" id="mRNA:HanXRQr2_Chr13g0603821">
    <property type="protein sequence ID" value="CDS:HanXRQr2_Chr13g0603821.1"/>
    <property type="gene ID" value="HanXRQr2_Chr13g0603821"/>
</dbReference>
<organism evidence="1 2">
    <name type="scientific">Helianthus annuus</name>
    <name type="common">Common sunflower</name>
    <dbReference type="NCBI Taxonomy" id="4232"/>
    <lineage>
        <taxon>Eukaryota</taxon>
        <taxon>Viridiplantae</taxon>
        <taxon>Streptophyta</taxon>
        <taxon>Embryophyta</taxon>
        <taxon>Tracheophyta</taxon>
        <taxon>Spermatophyta</taxon>
        <taxon>Magnoliopsida</taxon>
        <taxon>eudicotyledons</taxon>
        <taxon>Gunneridae</taxon>
        <taxon>Pentapetalae</taxon>
        <taxon>asterids</taxon>
        <taxon>campanulids</taxon>
        <taxon>Asterales</taxon>
        <taxon>Asteraceae</taxon>
        <taxon>Asteroideae</taxon>
        <taxon>Heliantheae alliance</taxon>
        <taxon>Heliantheae</taxon>
        <taxon>Helianthus</taxon>
    </lineage>
</organism>
<dbReference type="EMBL" id="MNCJ02000328">
    <property type="protein sequence ID" value="KAF5774711.1"/>
    <property type="molecule type" value="Genomic_DNA"/>
</dbReference>